<evidence type="ECO:0000256" key="1">
    <source>
        <dbReference type="SAM" id="Phobius"/>
    </source>
</evidence>
<sequence length="153" mass="17286">MLKWLKQVFLRPDKKSFMMFPPAERPAALQAEYEAVFSEAKKFSDFVGMVIRIAFLLLATAYFGYKIPTSSFPYKISMIICAAISFVMTAVITINTMKVILLWVSDLAIAPPNIWARFFVFVMIGLVVFSFMVGLIYFTGDVVSSSTLLPHFP</sequence>
<dbReference type="RefSeq" id="WP_091594296.1">
    <property type="nucleotide sequence ID" value="NZ_FNEE01000007.1"/>
</dbReference>
<evidence type="ECO:0000313" key="3">
    <source>
        <dbReference type="Proteomes" id="UP000198894"/>
    </source>
</evidence>
<protein>
    <submittedName>
        <fullName evidence="2">Uncharacterized protein</fullName>
    </submittedName>
</protein>
<keyword evidence="1" id="KW-0472">Membrane</keyword>
<keyword evidence="1" id="KW-0812">Transmembrane</keyword>
<accession>A0A1G8V0M8</accession>
<gene>
    <name evidence="2" type="ORF">SAMN05428953_107144</name>
</gene>
<dbReference type="EMBL" id="FNEE01000007">
    <property type="protein sequence ID" value="SDJ58895.1"/>
    <property type="molecule type" value="Genomic_DNA"/>
</dbReference>
<feature type="transmembrane region" description="Helical" evidence="1">
    <location>
        <begin position="114"/>
        <end position="138"/>
    </location>
</feature>
<feature type="transmembrane region" description="Helical" evidence="1">
    <location>
        <begin position="46"/>
        <end position="65"/>
    </location>
</feature>
<dbReference type="Proteomes" id="UP000198894">
    <property type="component" value="Unassembled WGS sequence"/>
</dbReference>
<reference evidence="3" key="1">
    <citation type="submission" date="2016-10" db="EMBL/GenBank/DDBJ databases">
        <authorList>
            <person name="Varghese N."/>
            <person name="Submissions S."/>
        </authorList>
    </citation>
    <scope>NUCLEOTIDE SEQUENCE [LARGE SCALE GENOMIC DNA]</scope>
    <source>
        <strain evidence="3">CGMCC 1.11022</strain>
    </source>
</reference>
<proteinExistence type="predicted"/>
<dbReference type="AlphaFoldDB" id="A0A1G8V0M8"/>
<feature type="transmembrane region" description="Helical" evidence="1">
    <location>
        <begin position="72"/>
        <end position="94"/>
    </location>
</feature>
<evidence type="ECO:0000313" key="2">
    <source>
        <dbReference type="EMBL" id="SDJ58895.1"/>
    </source>
</evidence>
<organism evidence="2 3">
    <name type="scientific">Mesorhizobium muleiense</name>
    <dbReference type="NCBI Taxonomy" id="1004279"/>
    <lineage>
        <taxon>Bacteria</taxon>
        <taxon>Pseudomonadati</taxon>
        <taxon>Pseudomonadota</taxon>
        <taxon>Alphaproteobacteria</taxon>
        <taxon>Hyphomicrobiales</taxon>
        <taxon>Phyllobacteriaceae</taxon>
        <taxon>Mesorhizobium</taxon>
    </lineage>
</organism>
<keyword evidence="3" id="KW-1185">Reference proteome</keyword>
<name>A0A1G8V0M8_9HYPH</name>
<keyword evidence="1" id="KW-1133">Transmembrane helix</keyword>